<keyword evidence="3" id="KW-1185">Reference proteome</keyword>
<dbReference type="EMBL" id="JBHSMH010000086">
    <property type="protein sequence ID" value="MFC5471047.1"/>
    <property type="molecule type" value="Genomic_DNA"/>
</dbReference>
<dbReference type="Gene3D" id="1.10.10.2910">
    <property type="match status" value="1"/>
</dbReference>
<evidence type="ECO:0000259" key="1">
    <source>
        <dbReference type="Pfam" id="PF06114"/>
    </source>
</evidence>
<dbReference type="InterPro" id="IPR010359">
    <property type="entry name" value="IrrE_HExxH"/>
</dbReference>
<name>A0ABW0M195_9BACL</name>
<dbReference type="RefSeq" id="WP_209752072.1">
    <property type="nucleotide sequence ID" value="NZ_JBHSMH010000086.1"/>
</dbReference>
<sequence length="198" mass="22447">MAQIIYFSHVKERLAKSMSVLNHARAAFNRPDPEGKATKELNKYDLMHDYPINPLIITKGEGVKVIEHNFNGNDISGIISKQDDNVTIYINRNEPPARQKFTIAHELGHLFLHMTDEDGNFLDNSVSLYRTNNSTMPLPAEVANREAEANRFAAALLMPKDAIEFEWLFADSVEEMAKTFEVSEIAMKIRLKSLGIIK</sequence>
<evidence type="ECO:0000313" key="2">
    <source>
        <dbReference type="EMBL" id="MFC5471047.1"/>
    </source>
</evidence>
<dbReference type="Pfam" id="PF06114">
    <property type="entry name" value="Peptidase_M78"/>
    <property type="match status" value="1"/>
</dbReference>
<dbReference type="PANTHER" id="PTHR43236:SF2">
    <property type="entry name" value="BLL0069 PROTEIN"/>
    <property type="match status" value="1"/>
</dbReference>
<comment type="caution">
    <text evidence="2">The sequence shown here is derived from an EMBL/GenBank/DDBJ whole genome shotgun (WGS) entry which is preliminary data.</text>
</comment>
<organism evidence="2 3">
    <name type="scientific">Cohnella suwonensis</name>
    <dbReference type="NCBI Taxonomy" id="696072"/>
    <lineage>
        <taxon>Bacteria</taxon>
        <taxon>Bacillati</taxon>
        <taxon>Bacillota</taxon>
        <taxon>Bacilli</taxon>
        <taxon>Bacillales</taxon>
        <taxon>Paenibacillaceae</taxon>
        <taxon>Cohnella</taxon>
    </lineage>
</organism>
<proteinExistence type="predicted"/>
<gene>
    <name evidence="2" type="ORF">ACFPPD_20365</name>
</gene>
<dbReference type="PANTHER" id="PTHR43236">
    <property type="entry name" value="ANTITOXIN HIGA1"/>
    <property type="match status" value="1"/>
</dbReference>
<protein>
    <submittedName>
        <fullName evidence="2">ImmA/IrrE family metallo-endopeptidase</fullName>
    </submittedName>
</protein>
<dbReference type="Proteomes" id="UP001596105">
    <property type="component" value="Unassembled WGS sequence"/>
</dbReference>
<evidence type="ECO:0000313" key="3">
    <source>
        <dbReference type="Proteomes" id="UP001596105"/>
    </source>
</evidence>
<reference evidence="3" key="1">
    <citation type="journal article" date="2019" name="Int. J. Syst. Evol. Microbiol.">
        <title>The Global Catalogue of Microorganisms (GCM) 10K type strain sequencing project: providing services to taxonomists for standard genome sequencing and annotation.</title>
        <authorList>
            <consortium name="The Broad Institute Genomics Platform"/>
            <consortium name="The Broad Institute Genome Sequencing Center for Infectious Disease"/>
            <person name="Wu L."/>
            <person name="Ma J."/>
        </authorList>
    </citation>
    <scope>NUCLEOTIDE SEQUENCE [LARGE SCALE GENOMIC DNA]</scope>
    <source>
        <strain evidence="3">CCUG 57113</strain>
    </source>
</reference>
<accession>A0ABW0M195</accession>
<feature type="domain" description="IrrE N-terminal-like" evidence="1">
    <location>
        <begin position="61"/>
        <end position="192"/>
    </location>
</feature>
<dbReference type="InterPro" id="IPR052345">
    <property type="entry name" value="Rad_response_metalloprotease"/>
</dbReference>